<evidence type="ECO:0000313" key="4">
    <source>
        <dbReference type="EMBL" id="MFC4512896.1"/>
    </source>
</evidence>
<reference evidence="5" key="1">
    <citation type="journal article" date="2019" name="Int. J. Syst. Evol. Microbiol.">
        <title>The Global Catalogue of Microorganisms (GCM) 10K type strain sequencing project: providing services to taxonomists for standard genome sequencing and annotation.</title>
        <authorList>
            <consortium name="The Broad Institute Genomics Platform"/>
            <consortium name="The Broad Institute Genome Sequencing Center for Infectious Disease"/>
            <person name="Wu L."/>
            <person name="Ma J."/>
        </authorList>
    </citation>
    <scope>NUCLEOTIDE SEQUENCE [LARGE SCALE GENOMIC DNA]</scope>
    <source>
        <strain evidence="5">CECT 8064</strain>
    </source>
</reference>
<evidence type="ECO:0000256" key="1">
    <source>
        <dbReference type="ARBA" id="ARBA00022527"/>
    </source>
</evidence>
<dbReference type="CDD" id="cd16936">
    <property type="entry name" value="HATPase_RsbW-like"/>
    <property type="match status" value="1"/>
</dbReference>
<dbReference type="GO" id="GO:0005524">
    <property type="term" value="F:ATP binding"/>
    <property type="evidence" value="ECO:0007669"/>
    <property type="project" value="UniProtKB-KW"/>
</dbReference>
<proteinExistence type="predicted"/>
<accession>A0ABV9BFR8</accession>
<dbReference type="SUPFAM" id="SSF55874">
    <property type="entry name" value="ATPase domain of HSP90 chaperone/DNA topoisomerase II/histidine kinase"/>
    <property type="match status" value="1"/>
</dbReference>
<dbReference type="EMBL" id="JBHSFS010000003">
    <property type="protein sequence ID" value="MFC4512896.1"/>
    <property type="molecule type" value="Genomic_DNA"/>
</dbReference>
<dbReference type="PANTHER" id="PTHR35526:SF3">
    <property type="entry name" value="ANTI-SIGMA-F FACTOR RSBW"/>
    <property type="match status" value="1"/>
</dbReference>
<keyword evidence="5" id="KW-1185">Reference proteome</keyword>
<feature type="region of interest" description="Disordered" evidence="2">
    <location>
        <begin position="1"/>
        <end position="20"/>
    </location>
</feature>
<keyword evidence="4" id="KW-0547">Nucleotide-binding</keyword>
<comment type="caution">
    <text evidence="4">The sequence shown here is derived from an EMBL/GenBank/DDBJ whole genome shotgun (WGS) entry which is preliminary data.</text>
</comment>
<keyword evidence="1" id="KW-0418">Kinase</keyword>
<name>A0ABV9BFR8_9ACTN</name>
<keyword evidence="4" id="KW-0067">ATP-binding</keyword>
<dbReference type="Gene3D" id="3.30.565.10">
    <property type="entry name" value="Histidine kinase-like ATPase, C-terminal domain"/>
    <property type="match status" value="1"/>
</dbReference>
<feature type="domain" description="Histidine kinase/HSP90-like ATPase" evidence="3">
    <location>
        <begin position="26"/>
        <end position="125"/>
    </location>
</feature>
<evidence type="ECO:0000313" key="5">
    <source>
        <dbReference type="Proteomes" id="UP001595990"/>
    </source>
</evidence>
<dbReference type="InterPro" id="IPR050267">
    <property type="entry name" value="Anti-sigma-factor_SerPK"/>
</dbReference>
<keyword evidence="1" id="KW-0808">Transferase</keyword>
<keyword evidence="1" id="KW-0723">Serine/threonine-protein kinase</keyword>
<gene>
    <name evidence="4" type="ORF">ACFPEN_08100</name>
</gene>
<evidence type="ECO:0000256" key="2">
    <source>
        <dbReference type="SAM" id="MobiDB-lite"/>
    </source>
</evidence>
<protein>
    <submittedName>
        <fullName evidence="4">ATP-binding protein</fullName>
    </submittedName>
</protein>
<organism evidence="4 5">
    <name type="scientific">Streptomyces ehimensis</name>
    <dbReference type="NCBI Taxonomy" id="68195"/>
    <lineage>
        <taxon>Bacteria</taxon>
        <taxon>Bacillati</taxon>
        <taxon>Actinomycetota</taxon>
        <taxon>Actinomycetes</taxon>
        <taxon>Kitasatosporales</taxon>
        <taxon>Streptomycetaceae</taxon>
        <taxon>Streptomyces</taxon>
    </lineage>
</organism>
<dbReference type="Pfam" id="PF13581">
    <property type="entry name" value="HATPase_c_2"/>
    <property type="match status" value="1"/>
</dbReference>
<dbReference type="InterPro" id="IPR003594">
    <property type="entry name" value="HATPase_dom"/>
</dbReference>
<sequence>MATASLLAPRTGIDPHPGERYEFTAPATATTARVAREFVTAVLVAAERRLLIENARICVSDTVANVVQHARVPVLSVEVTVHGDRVVVAVRDDDPVRRPYRRQGQAAAGDERGRGLALVRDLASASGVTLVWDELDVVGKQVWFELRESDQA</sequence>
<dbReference type="InterPro" id="IPR036890">
    <property type="entry name" value="HATPase_C_sf"/>
</dbReference>
<dbReference type="RefSeq" id="WP_397612428.1">
    <property type="nucleotide sequence ID" value="NZ_JBHSFS010000003.1"/>
</dbReference>
<dbReference type="Proteomes" id="UP001595990">
    <property type="component" value="Unassembled WGS sequence"/>
</dbReference>
<dbReference type="PANTHER" id="PTHR35526">
    <property type="entry name" value="ANTI-SIGMA-F FACTOR RSBW-RELATED"/>
    <property type="match status" value="1"/>
</dbReference>
<evidence type="ECO:0000259" key="3">
    <source>
        <dbReference type="Pfam" id="PF13581"/>
    </source>
</evidence>